<gene>
    <name evidence="2" type="ORF">NCTC10146_00314</name>
</gene>
<dbReference type="eggNOG" id="COG0463">
    <property type="taxonomic scope" value="Bacteria"/>
</dbReference>
<dbReference type="HOGENOM" id="CLU_071549_0_0_14"/>
<dbReference type="STRING" id="29555.AAW50_00505"/>
<sequence length="340" mass="40364">MKLSLISLETKNVENVKNYLDSLLEQNSVDFEIILCLNGKESENKQVLNILPKYYELFGNRLVVVYNSKINSYQHNLLSAFRIMRGDYAVTFNSDISSIKYNYVEKMIEASSSNDVEILEFKPRLTGSISWKPLARIVEREKIDLTKNPLPFAYVYPFIFNKIIKKSVAQRVLKYKTKNLNDTKMSVEINYILMLEAKSYTYLDYRIFRENFPSDMWLSSKKSLNMFEDIEKYLVISNRKLFEEIRYAKYYFIKLLMTAFLKETNFTYKNIFKTKDDISEKRGLITFQKHVEILGKLESIYKTENYFLTNPYFLRNNEEVTLMSMPISKLKNTKILKRLD</sequence>
<evidence type="ECO:0000259" key="1">
    <source>
        <dbReference type="Pfam" id="PF00535"/>
    </source>
</evidence>
<dbReference type="Gene3D" id="3.90.550.10">
    <property type="entry name" value="Spore Coat Polysaccharide Biosynthesis Protein SpsA, Chain A"/>
    <property type="match status" value="1"/>
</dbReference>
<feature type="domain" description="Glycosyltransferase 2-like" evidence="1">
    <location>
        <begin position="14"/>
        <end position="133"/>
    </location>
</feature>
<dbReference type="InterPro" id="IPR001173">
    <property type="entry name" value="Glyco_trans_2-like"/>
</dbReference>
<organism evidence="2 3">
    <name type="scientific">Mycoplasmopsis canis</name>
    <dbReference type="NCBI Taxonomy" id="29555"/>
    <lineage>
        <taxon>Bacteria</taxon>
        <taxon>Bacillati</taxon>
        <taxon>Mycoplasmatota</taxon>
        <taxon>Mycoplasmoidales</taxon>
        <taxon>Metamycoplasmataceae</taxon>
        <taxon>Mycoplasmopsis</taxon>
    </lineage>
</organism>
<evidence type="ECO:0000313" key="2">
    <source>
        <dbReference type="EMBL" id="VEU68856.1"/>
    </source>
</evidence>
<accession>A0A0F6SY57</accession>
<evidence type="ECO:0000313" key="3">
    <source>
        <dbReference type="Proteomes" id="UP000290495"/>
    </source>
</evidence>
<reference evidence="2 3" key="1">
    <citation type="submission" date="2019-01" db="EMBL/GenBank/DDBJ databases">
        <authorList>
            <consortium name="Pathogen Informatics"/>
        </authorList>
    </citation>
    <scope>NUCLEOTIDE SEQUENCE [LARGE SCALE GENOMIC DNA]</scope>
    <source>
        <strain evidence="2 3">NCTC10146</strain>
    </source>
</reference>
<protein>
    <submittedName>
        <fullName evidence="2">Glycosyl transferase family 2</fullName>
    </submittedName>
</protein>
<proteinExistence type="predicted"/>
<dbReference type="EMBL" id="LR215010">
    <property type="protein sequence ID" value="VEU68856.1"/>
    <property type="molecule type" value="Genomic_DNA"/>
</dbReference>
<dbReference type="RefSeq" id="WP_004795054.1">
    <property type="nucleotide sequence ID" value="NZ_CP011368.1"/>
</dbReference>
<dbReference type="InterPro" id="IPR029044">
    <property type="entry name" value="Nucleotide-diphossugar_trans"/>
</dbReference>
<dbReference type="Proteomes" id="UP000290495">
    <property type="component" value="Chromosome"/>
</dbReference>
<keyword evidence="2" id="KW-0808">Transferase</keyword>
<name>A0A0F6SY57_9BACT</name>
<dbReference type="GO" id="GO:0016740">
    <property type="term" value="F:transferase activity"/>
    <property type="evidence" value="ECO:0007669"/>
    <property type="project" value="UniProtKB-KW"/>
</dbReference>
<dbReference type="Pfam" id="PF00535">
    <property type="entry name" value="Glycos_transf_2"/>
    <property type="match status" value="1"/>
</dbReference>
<dbReference type="KEGG" id="mcas:AAW50_00505"/>
<dbReference type="SUPFAM" id="SSF53448">
    <property type="entry name" value="Nucleotide-diphospho-sugar transferases"/>
    <property type="match status" value="1"/>
</dbReference>
<dbReference type="AlphaFoldDB" id="A0A0F6SY57"/>